<dbReference type="Proteomes" id="UP000005435">
    <property type="component" value="Chromosome"/>
</dbReference>
<gene>
    <name evidence="3" type="ordered locus">Clocl_1932</name>
</gene>
<accession>G8LVE5</accession>
<feature type="compositionally biased region" description="Basic and acidic residues" evidence="1">
    <location>
        <begin position="62"/>
        <end position="71"/>
    </location>
</feature>
<evidence type="ECO:0000256" key="2">
    <source>
        <dbReference type="SAM" id="Phobius"/>
    </source>
</evidence>
<feature type="transmembrane region" description="Helical" evidence="2">
    <location>
        <begin position="9"/>
        <end position="30"/>
    </location>
</feature>
<keyword evidence="2" id="KW-0812">Transmembrane</keyword>
<feature type="region of interest" description="Disordered" evidence="1">
    <location>
        <begin position="62"/>
        <end position="84"/>
    </location>
</feature>
<keyword evidence="2" id="KW-0472">Membrane</keyword>
<evidence type="ECO:0000313" key="3">
    <source>
        <dbReference type="EMBL" id="AEV68534.1"/>
    </source>
</evidence>
<dbReference type="HOGENOM" id="CLU_2521710_0_0_9"/>
<dbReference type="OrthoDB" id="1739583at2"/>
<reference evidence="4" key="1">
    <citation type="submission" date="2011-12" db="EMBL/GenBank/DDBJ databases">
        <title>Complete sequence of Clostridium clariflavum DSM 19732.</title>
        <authorList>
            <consortium name="US DOE Joint Genome Institute"/>
            <person name="Lucas S."/>
            <person name="Han J."/>
            <person name="Lapidus A."/>
            <person name="Cheng J.-F."/>
            <person name="Goodwin L."/>
            <person name="Pitluck S."/>
            <person name="Peters L."/>
            <person name="Teshima H."/>
            <person name="Detter J.C."/>
            <person name="Han C."/>
            <person name="Tapia R."/>
            <person name="Land M."/>
            <person name="Hauser L."/>
            <person name="Kyrpides N."/>
            <person name="Ivanova N."/>
            <person name="Pagani I."/>
            <person name="Kitzmiller T."/>
            <person name="Lynd L."/>
            <person name="Izquierdo J."/>
            <person name="Woyke T."/>
        </authorList>
    </citation>
    <scope>NUCLEOTIDE SEQUENCE [LARGE SCALE GENOMIC DNA]</scope>
    <source>
        <strain evidence="4">DSM 19732 / NBRC 101661 / EBR45</strain>
    </source>
</reference>
<dbReference type="EMBL" id="CP003065">
    <property type="protein sequence ID" value="AEV68534.1"/>
    <property type="molecule type" value="Genomic_DNA"/>
</dbReference>
<feature type="compositionally biased region" description="Polar residues" evidence="1">
    <location>
        <begin position="72"/>
        <end position="84"/>
    </location>
</feature>
<proteinExistence type="predicted"/>
<evidence type="ECO:0000256" key="1">
    <source>
        <dbReference type="SAM" id="MobiDB-lite"/>
    </source>
</evidence>
<keyword evidence="2" id="KW-1133">Transmembrane helix</keyword>
<dbReference type="AlphaFoldDB" id="G8LVE5"/>
<reference evidence="3 4" key="2">
    <citation type="journal article" date="2012" name="Stand. Genomic Sci.">
        <title>Complete Genome Sequence of Clostridium clariflavum DSM 19732.</title>
        <authorList>
            <person name="Izquierdo J.A."/>
            <person name="Goodwin L."/>
            <person name="Davenport K.W."/>
            <person name="Teshima H."/>
            <person name="Bruce D."/>
            <person name="Detter C."/>
            <person name="Tapia R."/>
            <person name="Han S."/>
            <person name="Land M."/>
            <person name="Hauser L."/>
            <person name="Jeffries C.D."/>
            <person name="Han J."/>
            <person name="Pitluck S."/>
            <person name="Nolan M."/>
            <person name="Chen A."/>
            <person name="Huntemann M."/>
            <person name="Mavromatis K."/>
            <person name="Mikhailova N."/>
            <person name="Liolios K."/>
            <person name="Woyke T."/>
            <person name="Lynd L.R."/>
        </authorList>
    </citation>
    <scope>NUCLEOTIDE SEQUENCE [LARGE SCALE GENOMIC DNA]</scope>
    <source>
        <strain evidence="4">DSM 19732 / NBRC 101661 / EBR45</strain>
    </source>
</reference>
<organism evidence="3 4">
    <name type="scientific">Acetivibrio clariflavus (strain DSM 19732 / NBRC 101661 / EBR45)</name>
    <name type="common">Clostridium clariflavum</name>
    <dbReference type="NCBI Taxonomy" id="720554"/>
    <lineage>
        <taxon>Bacteria</taxon>
        <taxon>Bacillati</taxon>
        <taxon>Bacillota</taxon>
        <taxon>Clostridia</taxon>
        <taxon>Eubacteriales</taxon>
        <taxon>Oscillospiraceae</taxon>
        <taxon>Acetivibrio</taxon>
    </lineage>
</organism>
<name>G8LVE5_ACECE</name>
<protein>
    <submittedName>
        <fullName evidence="3">Uncharacterized protein</fullName>
    </submittedName>
</protein>
<dbReference type="RefSeq" id="WP_014255115.1">
    <property type="nucleotide sequence ID" value="NC_016627.1"/>
</dbReference>
<dbReference type="KEGG" id="ccl:Clocl_1932"/>
<keyword evidence="4" id="KW-1185">Reference proteome</keyword>
<dbReference type="STRING" id="720554.Clocl_1932"/>
<sequence precursor="true">MHKFHIKSILLGIGMGIVLTAIISIIYLAGNQPTMGREEIIEKARQYGMVFKEEVILIEPSEDAKNNDTIENKTTGENLNSDLN</sequence>
<evidence type="ECO:0000313" key="4">
    <source>
        <dbReference type="Proteomes" id="UP000005435"/>
    </source>
</evidence>